<dbReference type="OrthoDB" id="2419613at2759"/>
<dbReference type="AlphaFoldDB" id="A0A8T2PCK4"/>
<organism evidence="1 2">
    <name type="scientific">Albula glossodonta</name>
    <name type="common">roundjaw bonefish</name>
    <dbReference type="NCBI Taxonomy" id="121402"/>
    <lineage>
        <taxon>Eukaryota</taxon>
        <taxon>Metazoa</taxon>
        <taxon>Chordata</taxon>
        <taxon>Craniata</taxon>
        <taxon>Vertebrata</taxon>
        <taxon>Euteleostomi</taxon>
        <taxon>Actinopterygii</taxon>
        <taxon>Neopterygii</taxon>
        <taxon>Teleostei</taxon>
        <taxon>Albuliformes</taxon>
        <taxon>Albulidae</taxon>
        <taxon>Albula</taxon>
    </lineage>
</organism>
<protein>
    <submittedName>
        <fullName evidence="1">Uncharacterized protein</fullName>
    </submittedName>
</protein>
<evidence type="ECO:0000313" key="2">
    <source>
        <dbReference type="Proteomes" id="UP000824540"/>
    </source>
</evidence>
<evidence type="ECO:0000313" key="1">
    <source>
        <dbReference type="EMBL" id="KAG9351103.1"/>
    </source>
</evidence>
<sequence length="78" mass="9000">MVHGNQMKVMLLNDMEKLERTLFRLEQVAAIFTGLSIIDRTSDMWVLKVMGGFVGWEALLYLLQELHFRLSQKGKIGC</sequence>
<name>A0A8T2PCK4_9TELE</name>
<keyword evidence="2" id="KW-1185">Reference proteome</keyword>
<gene>
    <name evidence="1" type="ORF">JZ751_024993</name>
</gene>
<reference evidence="1" key="1">
    <citation type="thesis" date="2021" institute="BYU ScholarsArchive" country="Provo, UT, USA">
        <title>Applications of and Algorithms for Genome Assembly and Genomic Analyses with an Emphasis on Marine Teleosts.</title>
        <authorList>
            <person name="Pickett B.D."/>
        </authorList>
    </citation>
    <scope>NUCLEOTIDE SEQUENCE</scope>
    <source>
        <strain evidence="1">HI-2016</strain>
    </source>
</reference>
<dbReference type="Proteomes" id="UP000824540">
    <property type="component" value="Unassembled WGS sequence"/>
</dbReference>
<accession>A0A8T2PCK4</accession>
<proteinExistence type="predicted"/>
<comment type="caution">
    <text evidence="1">The sequence shown here is derived from an EMBL/GenBank/DDBJ whole genome shotgun (WGS) entry which is preliminary data.</text>
</comment>
<dbReference type="EMBL" id="JAFBMS010000007">
    <property type="protein sequence ID" value="KAG9351103.1"/>
    <property type="molecule type" value="Genomic_DNA"/>
</dbReference>